<keyword evidence="2" id="KW-1185">Reference proteome</keyword>
<protein>
    <recommendedName>
        <fullName evidence="3">Anaphase-promoting complex subunit 4 WD40 domain-containing protein</fullName>
    </recommendedName>
</protein>
<dbReference type="Proteomes" id="UP001244341">
    <property type="component" value="Chromosome 1b"/>
</dbReference>
<organism evidence="1 2">
    <name type="scientific">Tetradesmus obliquus</name>
    <name type="common">Green alga</name>
    <name type="synonym">Acutodesmus obliquus</name>
    <dbReference type="NCBI Taxonomy" id="3088"/>
    <lineage>
        <taxon>Eukaryota</taxon>
        <taxon>Viridiplantae</taxon>
        <taxon>Chlorophyta</taxon>
        <taxon>core chlorophytes</taxon>
        <taxon>Chlorophyceae</taxon>
        <taxon>CS clade</taxon>
        <taxon>Sphaeropleales</taxon>
        <taxon>Scenedesmaceae</taxon>
        <taxon>Tetradesmus</taxon>
    </lineage>
</organism>
<evidence type="ECO:0000313" key="2">
    <source>
        <dbReference type="Proteomes" id="UP001244341"/>
    </source>
</evidence>
<evidence type="ECO:0008006" key="3">
    <source>
        <dbReference type="Google" id="ProtNLM"/>
    </source>
</evidence>
<reference evidence="1 2" key="1">
    <citation type="submission" date="2023-05" db="EMBL/GenBank/DDBJ databases">
        <title>A 100% complete, gapless, phased diploid assembly of the Scenedesmus obliquus UTEX 3031 genome.</title>
        <authorList>
            <person name="Biondi T.C."/>
            <person name="Hanschen E.R."/>
            <person name="Kwon T."/>
            <person name="Eng W."/>
            <person name="Kruse C.P.S."/>
            <person name="Koehler S.I."/>
            <person name="Kunde Y."/>
            <person name="Gleasner C.D."/>
            <person name="You Mak K.T."/>
            <person name="Polle J."/>
            <person name="Hovde B.T."/>
            <person name="Starkenburg S.R."/>
        </authorList>
    </citation>
    <scope>NUCLEOTIDE SEQUENCE [LARGE SCALE GENOMIC DNA]</scope>
    <source>
        <strain evidence="1 2">DOE0152z</strain>
    </source>
</reference>
<proteinExistence type="predicted"/>
<evidence type="ECO:0000313" key="1">
    <source>
        <dbReference type="EMBL" id="WIA09181.1"/>
    </source>
</evidence>
<accession>A0ABY8TMZ2</accession>
<gene>
    <name evidence="1" type="ORF">OEZ85_008592</name>
</gene>
<dbReference type="EMBL" id="CP126208">
    <property type="protein sequence ID" value="WIA09181.1"/>
    <property type="molecule type" value="Genomic_DNA"/>
</dbReference>
<sequence>MQRAVFDPFAAVCREAAASSSSGWRSAWVAFSGAETAPAPTSCSGVLHRVQLSSPMSKLGASSSTAADAASHPSVLLSWHPTGCRLAVAVSASGGAWVLLFASGMLLVQECCWSNLADERATGLLHAGACRICSLAWVSRSSDALAVIDSHGRLCMVAAAAGVLERLQLMDVVSPAARAAAFA</sequence>
<name>A0ABY8TMZ2_TETOB</name>